<evidence type="ECO:0000313" key="5">
    <source>
        <dbReference type="Proteomes" id="UP000249819"/>
    </source>
</evidence>
<dbReference type="InterPro" id="IPR055015">
    <property type="entry name" value="GCX_COOH"/>
</dbReference>
<dbReference type="InterPro" id="IPR045619">
    <property type="entry name" value="DUF6443"/>
</dbReference>
<protein>
    <submittedName>
        <fullName evidence="4">RHS repeat-associated protein</fullName>
    </submittedName>
</protein>
<evidence type="ECO:0000313" key="4">
    <source>
        <dbReference type="EMBL" id="RAJ77304.1"/>
    </source>
</evidence>
<accession>A0A327VS80</accession>
<dbReference type="RefSeq" id="WP_111593907.1">
    <property type="nucleotide sequence ID" value="NZ_QLMA01000007.1"/>
</dbReference>
<proteinExistence type="predicted"/>
<feature type="domain" description="DUF6443" evidence="3">
    <location>
        <begin position="58"/>
        <end position="191"/>
    </location>
</feature>
<comment type="caution">
    <text evidence="4">The sequence shown here is derived from an EMBL/GenBank/DDBJ whole genome shotgun (WGS) entry which is preliminary data.</text>
</comment>
<organism evidence="4 5">
    <name type="scientific">Chitinophaga dinghuensis</name>
    <dbReference type="NCBI Taxonomy" id="1539050"/>
    <lineage>
        <taxon>Bacteria</taxon>
        <taxon>Pseudomonadati</taxon>
        <taxon>Bacteroidota</taxon>
        <taxon>Chitinophagia</taxon>
        <taxon>Chitinophagales</taxon>
        <taxon>Chitinophagaceae</taxon>
        <taxon>Chitinophaga</taxon>
    </lineage>
</organism>
<dbReference type="Proteomes" id="UP000249819">
    <property type="component" value="Unassembled WGS sequence"/>
</dbReference>
<keyword evidence="5" id="KW-1185">Reference proteome</keyword>
<feature type="chain" id="PRO_5016308051" evidence="2">
    <location>
        <begin position="20"/>
        <end position="1473"/>
    </location>
</feature>
<dbReference type="Pfam" id="PF20041">
    <property type="entry name" value="DUF6443"/>
    <property type="match status" value="1"/>
</dbReference>
<feature type="compositionally biased region" description="Polar residues" evidence="1">
    <location>
        <begin position="1447"/>
        <end position="1456"/>
    </location>
</feature>
<dbReference type="PANTHER" id="PTHR32305">
    <property type="match status" value="1"/>
</dbReference>
<dbReference type="OrthoDB" id="976756at2"/>
<feature type="compositionally biased region" description="Polar residues" evidence="1">
    <location>
        <begin position="1384"/>
        <end position="1394"/>
    </location>
</feature>
<reference evidence="4 5" key="1">
    <citation type="submission" date="2018-06" db="EMBL/GenBank/DDBJ databases">
        <title>Genomic Encyclopedia of Archaeal and Bacterial Type Strains, Phase II (KMG-II): from individual species to whole genera.</title>
        <authorList>
            <person name="Goeker M."/>
        </authorList>
    </citation>
    <scope>NUCLEOTIDE SEQUENCE [LARGE SCALE GENOMIC DNA]</scope>
    <source>
        <strain evidence="4 5">DSM 29821</strain>
    </source>
</reference>
<evidence type="ECO:0000256" key="1">
    <source>
        <dbReference type="SAM" id="MobiDB-lite"/>
    </source>
</evidence>
<feature type="signal peptide" evidence="2">
    <location>
        <begin position="1"/>
        <end position="19"/>
    </location>
</feature>
<gene>
    <name evidence="4" type="ORF">CLV59_10771</name>
</gene>
<name>A0A327VS80_9BACT</name>
<evidence type="ECO:0000259" key="3">
    <source>
        <dbReference type="Pfam" id="PF20041"/>
    </source>
</evidence>
<dbReference type="Gene3D" id="2.180.10.10">
    <property type="entry name" value="RHS repeat-associated core"/>
    <property type="match status" value="2"/>
</dbReference>
<evidence type="ECO:0000256" key="2">
    <source>
        <dbReference type="SAM" id="SignalP"/>
    </source>
</evidence>
<dbReference type="InterPro" id="IPR050708">
    <property type="entry name" value="T6SS_VgrG/RHS"/>
</dbReference>
<sequence length="1473" mass="161976">MKKSIYTLLLLIGTMRAGAQNIPTGTGVPGATPVPTPGSYNGINLNYVRTWETSQPLQDSAAVSSKGKTVKEVKQSTVFLDGLGRPVQTVVKGISPTGKDQVSTVLYDDLGREMYKYLPYTQTTANTNDGEFKQDPFNAQKAFYENPVLNKNLVGEKIFYSQQVVETSPLGRVLNSYSPGNSWASTSNSGNHPVQQKYQVNAISDSVRIWVMGNNLPTTTAIYNAGQLFKNVIIDEAGNQVITFIDKNGRTICKRVQELTNPGTAHMGWLNTYYVYDDQGDLRFVLPPLAVQKITNNWDVSGVENGLCFQYRYDSRKRLIEKKLPGAAIVEMVYDVRDRAAFTRDGNLKIKGKWLVTFYDALNRPVETAFYNSAATRDELQSSMNTTGGSNSTQSYVFAGVENLITAVNDRTNYEAGNSIELLPGFDTNDGATQEFSINPQSDGGMVNLEVTNPLPNIPAGALTPLTFAFYDNYNFPGAHSLVSADLNKPEVGANVYPEWNAGSATNTKGLATGIRIRVLDTDQWLTTTNYYDEKGRVIQTIDDNASGGRSTLTSLYNFKGQLLSTYLRHANNKSTQHPKTSLLTITNYDDAGNIASVKKRLNDNPDLERTITLNTYDEMGRLTGKKLGINGNNPALEEMTFDYNIRGWLSGISKDYLNNQNTTAHFGQELSYDYGYRTPSYNGNISGIRWKGWNDKTPRSYGYEYDKVNRLLSGAFSQFESGQWNNNREDYSVKWISYDANGNILNMAQQGMEGTAIQPMDKLAYSYLPNSNKLAAVFDSSTVSAQLGDFKNGQNIGDDYTYDLMGNMVADGNKGISSITYNHLNLPVRIDIYQKGAIVYTYDAAGNKLKKTVTDRTVSPEKTVVTDYISGFVYQNDSLQFMLHEEGRIRVATVAGQAPTYIYDYFVKDHLGNTRLVLTENSSRNIYAATMETPVAAKETALFSNIDVTRAVKPAGYPSTDAANKSVSKLSAKDGGKKIGPSIVLRVMAGDTIQLGVKAFYKSTGPGDKKAGTAPVENMLADLVQAFGGKASTPGTHGISSEANGTPFNANFYNNDYRQLKEKYPENPDLDRPKAYLNYVLFDDQFNMVQENSGVKQVKAVPDQIQTLAQDNMVMEKSGFMYIYTSNETAQDVYFDDLVVAHADGPVLEETHYYPFGLTMAGISSNALVGTNYPKNRKEYNGIEHTTDLDLNQYDAFYRTLDPQIGRWNQIDPKIDDMEMWSPYTSNYDNPIRYQDFLGDEPGDNPGFWSMLKDAVLETGAQILTAGDGLRNSYVSNNLGGIGRVDVEQTNYTGKNAIAYQIGQKIGDAGAAISGFVEGLGGGAATVLTDGAAIPVTAPLVLHGTVTSGLGIKNLFSNPIRNAQGKTYQTYTKEGPNGEIYSGKTSGDGTPEQNIAKRDRGHHMNDQDYKPAQLDKTSKSKKAIRGREQYLIDKNGGAKSQGGTSGNAINSISPSNKKKAQYMNAAKKEFGE</sequence>
<feature type="region of interest" description="Disordered" evidence="1">
    <location>
        <begin position="1372"/>
        <end position="1473"/>
    </location>
</feature>
<feature type="compositionally biased region" description="Basic and acidic residues" evidence="1">
    <location>
        <begin position="1396"/>
        <end position="1410"/>
    </location>
</feature>
<dbReference type="PANTHER" id="PTHR32305:SF15">
    <property type="entry name" value="PROTEIN RHSA-RELATED"/>
    <property type="match status" value="1"/>
</dbReference>
<dbReference type="EMBL" id="QLMA01000007">
    <property type="protein sequence ID" value="RAJ77304.1"/>
    <property type="molecule type" value="Genomic_DNA"/>
</dbReference>
<dbReference type="NCBIfam" id="NF045639">
    <property type="entry name" value="GCX_COOH"/>
    <property type="match status" value="1"/>
</dbReference>
<keyword evidence="2" id="KW-0732">Signal</keyword>